<evidence type="ECO:0000313" key="3">
    <source>
        <dbReference type="Proteomes" id="UP000739538"/>
    </source>
</evidence>
<reference evidence="2" key="2">
    <citation type="journal article" date="2021" name="Microbiome">
        <title>Successional dynamics and alternative stable states in a saline activated sludge microbial community over 9 years.</title>
        <authorList>
            <person name="Wang Y."/>
            <person name="Ye J."/>
            <person name="Ju F."/>
            <person name="Liu L."/>
            <person name="Boyd J.A."/>
            <person name="Deng Y."/>
            <person name="Parks D.H."/>
            <person name="Jiang X."/>
            <person name="Yin X."/>
            <person name="Woodcroft B.J."/>
            <person name="Tyson G.W."/>
            <person name="Hugenholtz P."/>
            <person name="Polz M.F."/>
            <person name="Zhang T."/>
        </authorList>
    </citation>
    <scope>NUCLEOTIDE SEQUENCE</scope>
    <source>
        <strain evidence="2">HKST-UBA02</strain>
    </source>
</reference>
<evidence type="ECO:0000259" key="1">
    <source>
        <dbReference type="Pfam" id="PF21570"/>
    </source>
</evidence>
<feature type="domain" description="Arginine dihydrolase ArgZ/ArgE-like C-terminal second subdomain" evidence="1">
    <location>
        <begin position="61"/>
        <end position="119"/>
    </location>
</feature>
<dbReference type="EMBL" id="JAGQHS010000016">
    <property type="protein sequence ID" value="MCA9755164.1"/>
    <property type="molecule type" value="Genomic_DNA"/>
</dbReference>
<dbReference type="InterPro" id="IPR048963">
    <property type="entry name" value="ArgZ/ArgE-like_C_2nd"/>
</dbReference>
<sequence>MSKYPEIDLAKVTRYPVGERASKVDGAQLYHPPADPGSFREFWDSLPDQLGAKDLRELVSRWQRARSAGAGRLVLLGAHVIKTGMAPGLIQLMEEGWITALACNGACAIHDLELAFFGRTSEDVAAQLPAGRFGMADETCRWLNDWTQRAADRNEGLGEGLGRIFLEEGAPFADHSLLASAYRLGIPLTIHLSIGTDINHQHPNFPGAAAGETSARDFRILCAQVATLSEGVALNVGSAVILPEVFLKAVSVATNLGTSFPGLTTAVFDFLRHYRPLENVVRRPTLQGGKGIYVVGHHEILLPLLFQGLRLSGLRSGGDDLAQPNADSRG</sequence>
<proteinExistence type="predicted"/>
<protein>
    <recommendedName>
        <fullName evidence="1">Arginine dihydrolase ArgZ/ArgE-like C-terminal second subdomain domain-containing protein</fullName>
    </recommendedName>
</protein>
<reference evidence="2" key="1">
    <citation type="submission" date="2020-04" db="EMBL/GenBank/DDBJ databases">
        <authorList>
            <person name="Zhang T."/>
        </authorList>
    </citation>
    <scope>NUCLEOTIDE SEQUENCE</scope>
    <source>
        <strain evidence="2">HKST-UBA02</strain>
    </source>
</reference>
<dbReference type="Proteomes" id="UP000739538">
    <property type="component" value="Unassembled WGS sequence"/>
</dbReference>
<comment type="caution">
    <text evidence="2">The sequence shown here is derived from an EMBL/GenBank/DDBJ whole genome shotgun (WGS) entry which is preliminary data.</text>
</comment>
<dbReference type="Gene3D" id="3.40.50.10690">
    <property type="entry name" value="putative lor/sdh protein like domains"/>
    <property type="match status" value="1"/>
</dbReference>
<evidence type="ECO:0000313" key="2">
    <source>
        <dbReference type="EMBL" id="MCA9755164.1"/>
    </source>
</evidence>
<dbReference type="AlphaFoldDB" id="A0A956SDD7"/>
<organism evidence="2 3">
    <name type="scientific">Eiseniibacteriota bacterium</name>
    <dbReference type="NCBI Taxonomy" id="2212470"/>
    <lineage>
        <taxon>Bacteria</taxon>
        <taxon>Candidatus Eiseniibacteriota</taxon>
    </lineage>
</organism>
<gene>
    <name evidence="2" type="ORF">KDA27_05130</name>
</gene>
<dbReference type="Pfam" id="PF21570">
    <property type="entry name" value="ArgZ-like_C_2nd"/>
    <property type="match status" value="1"/>
</dbReference>
<accession>A0A956SDD7</accession>
<name>A0A956SDD7_UNCEI</name>